<feature type="compositionally biased region" description="Basic and acidic residues" evidence="1">
    <location>
        <begin position="20"/>
        <end position="31"/>
    </location>
</feature>
<feature type="region of interest" description="Disordered" evidence="1">
    <location>
        <begin position="1"/>
        <end position="43"/>
    </location>
</feature>
<evidence type="ECO:0000313" key="2">
    <source>
        <dbReference type="EMBL" id="MQM15735.1"/>
    </source>
</evidence>
<organism evidence="2 3">
    <name type="scientific">Colocasia esculenta</name>
    <name type="common">Wild taro</name>
    <name type="synonym">Arum esculentum</name>
    <dbReference type="NCBI Taxonomy" id="4460"/>
    <lineage>
        <taxon>Eukaryota</taxon>
        <taxon>Viridiplantae</taxon>
        <taxon>Streptophyta</taxon>
        <taxon>Embryophyta</taxon>
        <taxon>Tracheophyta</taxon>
        <taxon>Spermatophyta</taxon>
        <taxon>Magnoliopsida</taxon>
        <taxon>Liliopsida</taxon>
        <taxon>Araceae</taxon>
        <taxon>Aroideae</taxon>
        <taxon>Colocasieae</taxon>
        <taxon>Colocasia</taxon>
    </lineage>
</organism>
<proteinExistence type="predicted"/>
<gene>
    <name evidence="2" type="ORF">Taro_048686</name>
</gene>
<dbReference type="Proteomes" id="UP000652761">
    <property type="component" value="Unassembled WGS sequence"/>
</dbReference>
<dbReference type="EMBL" id="NMUH01006661">
    <property type="protein sequence ID" value="MQM15735.1"/>
    <property type="molecule type" value="Genomic_DNA"/>
</dbReference>
<keyword evidence="3" id="KW-1185">Reference proteome</keyword>
<reference evidence="2" key="1">
    <citation type="submission" date="2017-07" db="EMBL/GenBank/DDBJ databases">
        <title>Taro Niue Genome Assembly and Annotation.</title>
        <authorList>
            <person name="Atibalentja N."/>
            <person name="Keating K."/>
            <person name="Fields C.J."/>
        </authorList>
    </citation>
    <scope>NUCLEOTIDE SEQUENCE</scope>
    <source>
        <strain evidence="2">Niue_2</strain>
        <tissue evidence="2">Leaf</tissue>
    </source>
</reference>
<accession>A0A843X8U4</accession>
<name>A0A843X8U4_COLES</name>
<dbReference type="AlphaFoldDB" id="A0A843X8U4"/>
<comment type="caution">
    <text evidence="2">The sequence shown here is derived from an EMBL/GenBank/DDBJ whole genome shotgun (WGS) entry which is preliminary data.</text>
</comment>
<feature type="compositionally biased region" description="Polar residues" evidence="1">
    <location>
        <begin position="33"/>
        <end position="43"/>
    </location>
</feature>
<sequence length="87" mass="9854">MRTTFGLMPGGTGPRCTRGPGDRLTLRDRSPHSRASSTLPSSSGTIFRQWWTSCGQSWTGPSRWWEVPPLPERTLVAPCWRASWPRR</sequence>
<evidence type="ECO:0000256" key="1">
    <source>
        <dbReference type="SAM" id="MobiDB-lite"/>
    </source>
</evidence>
<protein>
    <submittedName>
        <fullName evidence="2">Uncharacterized protein</fullName>
    </submittedName>
</protein>
<evidence type="ECO:0000313" key="3">
    <source>
        <dbReference type="Proteomes" id="UP000652761"/>
    </source>
</evidence>